<evidence type="ECO:0000313" key="9">
    <source>
        <dbReference type="EMBL" id="PSR56065.1"/>
    </source>
</evidence>
<dbReference type="PANTHER" id="PTHR13604:SF0">
    <property type="entry name" value="ABASIC SITE PROCESSING PROTEIN HMCES"/>
    <property type="match status" value="1"/>
</dbReference>
<organism evidence="9 10">
    <name type="scientific">Adhaeribacter arboris</name>
    <dbReference type="NCBI Taxonomy" id="2072846"/>
    <lineage>
        <taxon>Bacteria</taxon>
        <taxon>Pseudomonadati</taxon>
        <taxon>Bacteroidota</taxon>
        <taxon>Cytophagia</taxon>
        <taxon>Cytophagales</taxon>
        <taxon>Hymenobacteraceae</taxon>
        <taxon>Adhaeribacter</taxon>
    </lineage>
</organism>
<dbReference type="GO" id="GO:0006508">
    <property type="term" value="P:proteolysis"/>
    <property type="evidence" value="ECO:0007669"/>
    <property type="project" value="UniProtKB-KW"/>
</dbReference>
<dbReference type="OrthoDB" id="9782620at2"/>
<dbReference type="InterPro" id="IPR003738">
    <property type="entry name" value="SRAP"/>
</dbReference>
<protein>
    <recommendedName>
        <fullName evidence="8">Abasic site processing protein</fullName>
        <ecNumber evidence="8">3.4.-.-</ecNumber>
    </recommendedName>
</protein>
<dbReference type="GO" id="GO:0016829">
    <property type="term" value="F:lyase activity"/>
    <property type="evidence" value="ECO:0007669"/>
    <property type="project" value="UniProtKB-KW"/>
</dbReference>
<dbReference type="GO" id="GO:0003697">
    <property type="term" value="F:single-stranded DNA binding"/>
    <property type="evidence" value="ECO:0007669"/>
    <property type="project" value="InterPro"/>
</dbReference>
<evidence type="ECO:0000256" key="4">
    <source>
        <dbReference type="ARBA" id="ARBA00022801"/>
    </source>
</evidence>
<keyword evidence="10" id="KW-1185">Reference proteome</keyword>
<name>A0A2T2YKR9_9BACT</name>
<evidence type="ECO:0000256" key="5">
    <source>
        <dbReference type="ARBA" id="ARBA00023124"/>
    </source>
</evidence>
<dbReference type="SUPFAM" id="SSF143081">
    <property type="entry name" value="BB1717-like"/>
    <property type="match status" value="1"/>
</dbReference>
<sequence>MCGRYAESEDVDVLEERFDLQIDQKYKPNYNASPGNVLPVITNKDPKQLTFMKWSILPHWSKTREIKYSTFNAKAEELTEKPSFRSLITSKRCLVPCTGFYEWKDVTTPEKDMFGQPIAKPKTKKEKQIYFINLKSDELFAMAGLWDEWVDQKTGEVVPSFTIITTTANELVKPIHPERMPVILTRETEKLWLDDSLSKEQLLALLTPYESQEMKAMPIPGITSFPNPK</sequence>
<evidence type="ECO:0000256" key="2">
    <source>
        <dbReference type="ARBA" id="ARBA00022670"/>
    </source>
</evidence>
<evidence type="ECO:0000256" key="7">
    <source>
        <dbReference type="ARBA" id="ARBA00023239"/>
    </source>
</evidence>
<dbReference type="Gene3D" id="3.90.1680.10">
    <property type="entry name" value="SOS response associated peptidase-like"/>
    <property type="match status" value="1"/>
</dbReference>
<dbReference type="PANTHER" id="PTHR13604">
    <property type="entry name" value="DC12-RELATED"/>
    <property type="match status" value="1"/>
</dbReference>
<dbReference type="RefSeq" id="WP_106932243.1">
    <property type="nucleotide sequence ID" value="NZ_PYFT01000001.1"/>
</dbReference>
<dbReference type="EC" id="3.4.-.-" evidence="8"/>
<dbReference type="EMBL" id="PYFT01000001">
    <property type="protein sequence ID" value="PSR56065.1"/>
    <property type="molecule type" value="Genomic_DNA"/>
</dbReference>
<proteinExistence type="inferred from homology"/>
<comment type="caution">
    <text evidence="9">The sequence shown here is derived from an EMBL/GenBank/DDBJ whole genome shotgun (WGS) entry which is preliminary data.</text>
</comment>
<reference evidence="9 10" key="1">
    <citation type="submission" date="2018-03" db="EMBL/GenBank/DDBJ databases">
        <title>Adhaeribacter sp. HMF7605 Genome sequencing and assembly.</title>
        <authorList>
            <person name="Kang H."/>
            <person name="Kang J."/>
            <person name="Cha I."/>
            <person name="Kim H."/>
            <person name="Joh K."/>
        </authorList>
    </citation>
    <scope>NUCLEOTIDE SEQUENCE [LARGE SCALE GENOMIC DNA]</scope>
    <source>
        <strain evidence="9 10">HMF7605</strain>
    </source>
</reference>
<evidence type="ECO:0000256" key="1">
    <source>
        <dbReference type="ARBA" id="ARBA00008136"/>
    </source>
</evidence>
<evidence type="ECO:0000256" key="3">
    <source>
        <dbReference type="ARBA" id="ARBA00022763"/>
    </source>
</evidence>
<dbReference type="GO" id="GO:0106300">
    <property type="term" value="P:protein-DNA covalent cross-linking repair"/>
    <property type="evidence" value="ECO:0007669"/>
    <property type="project" value="InterPro"/>
</dbReference>
<keyword evidence="2 8" id="KW-0645">Protease</keyword>
<dbReference type="InterPro" id="IPR036590">
    <property type="entry name" value="SRAP-like"/>
</dbReference>
<keyword evidence="5" id="KW-0190">Covalent protein-DNA linkage</keyword>
<gene>
    <name evidence="9" type="ORF">AHMF7605_22465</name>
</gene>
<keyword evidence="7" id="KW-0456">Lyase</keyword>
<evidence type="ECO:0000256" key="8">
    <source>
        <dbReference type="RuleBase" id="RU364100"/>
    </source>
</evidence>
<dbReference type="AlphaFoldDB" id="A0A2T2YKR9"/>
<accession>A0A2T2YKR9</accession>
<evidence type="ECO:0000256" key="6">
    <source>
        <dbReference type="ARBA" id="ARBA00023125"/>
    </source>
</evidence>
<keyword evidence="6" id="KW-0238">DNA-binding</keyword>
<dbReference type="Pfam" id="PF02586">
    <property type="entry name" value="SRAP"/>
    <property type="match status" value="1"/>
</dbReference>
<comment type="similarity">
    <text evidence="1 8">Belongs to the SOS response-associated peptidase family.</text>
</comment>
<dbReference type="Proteomes" id="UP000240357">
    <property type="component" value="Unassembled WGS sequence"/>
</dbReference>
<keyword evidence="4 8" id="KW-0378">Hydrolase</keyword>
<evidence type="ECO:0000313" key="10">
    <source>
        <dbReference type="Proteomes" id="UP000240357"/>
    </source>
</evidence>
<dbReference type="GO" id="GO:0008233">
    <property type="term" value="F:peptidase activity"/>
    <property type="evidence" value="ECO:0007669"/>
    <property type="project" value="UniProtKB-KW"/>
</dbReference>
<keyword evidence="3" id="KW-0227">DNA damage</keyword>